<evidence type="ECO:0008006" key="9">
    <source>
        <dbReference type="Google" id="ProtNLM"/>
    </source>
</evidence>
<comment type="similarity">
    <text evidence="2">Belongs to the autoinducer-2 exporter (AI-2E) (TC 2.A.86) family.</text>
</comment>
<evidence type="ECO:0000256" key="5">
    <source>
        <dbReference type="ARBA" id="ARBA00023136"/>
    </source>
</evidence>
<keyword evidence="5 6" id="KW-0472">Membrane</keyword>
<evidence type="ECO:0000256" key="2">
    <source>
        <dbReference type="ARBA" id="ARBA00009773"/>
    </source>
</evidence>
<dbReference type="OrthoDB" id="9773730at2"/>
<sequence length="370" mass="40125">MTEPVREPKNDRTAQAVRIGARIGLTIGILGLSLVLLSPFLSPVLWAGVLCYTLNPVYKWMVRISGGRRALSALVMCAMLTVGIIVPLVHLSLVVAEDVTKTYRALVVSLREGDRPLLDGWRDYPFLSAPLDAVANLERLTGTNLRASLAENLAELGKVLVGQVTSIITHALHAVVQLAVVLLCAFYFFRDGDKLIDWLRSTNLIEPERQQVLAKRFDDVVKGTVYGNTVIALLEGLVGGIAFWSVGLPSAVLWGTIMAILAYLPLVGAGLVWMPAAAYLAWQGTYGKALVLVGFGAVIAVMDYLIRTIVVGGRSHLHTLLVFFSVLGGLQLFGLVGIVVGPMVVAVGITVVEMWKMSLERREQREADDV</sequence>
<dbReference type="InterPro" id="IPR002549">
    <property type="entry name" value="AI-2E-like"/>
</dbReference>
<feature type="transmembrane region" description="Helical" evidence="6">
    <location>
        <begin position="21"/>
        <end position="38"/>
    </location>
</feature>
<proteinExistence type="inferred from homology"/>
<feature type="transmembrane region" description="Helical" evidence="6">
    <location>
        <begin position="330"/>
        <end position="355"/>
    </location>
</feature>
<feature type="transmembrane region" description="Helical" evidence="6">
    <location>
        <begin position="167"/>
        <end position="189"/>
    </location>
</feature>
<dbReference type="Pfam" id="PF01594">
    <property type="entry name" value="AI-2E_transport"/>
    <property type="match status" value="1"/>
</dbReference>
<dbReference type="GO" id="GO:0016020">
    <property type="term" value="C:membrane"/>
    <property type="evidence" value="ECO:0007669"/>
    <property type="project" value="UniProtKB-SubCell"/>
</dbReference>
<feature type="transmembrane region" description="Helical" evidence="6">
    <location>
        <begin position="289"/>
        <end position="310"/>
    </location>
</feature>
<evidence type="ECO:0000256" key="4">
    <source>
        <dbReference type="ARBA" id="ARBA00022989"/>
    </source>
</evidence>
<dbReference type="EMBL" id="LN885086">
    <property type="protein sequence ID" value="CUQ65645.1"/>
    <property type="molecule type" value="Genomic_DNA"/>
</dbReference>
<name>A0A0S4KQL2_9BACT</name>
<accession>A0A0S4KQL2</accession>
<dbReference type="Proteomes" id="UP000066284">
    <property type="component" value="Chromosome 1"/>
</dbReference>
<evidence type="ECO:0000256" key="1">
    <source>
        <dbReference type="ARBA" id="ARBA00004141"/>
    </source>
</evidence>
<organism evidence="7 8">
    <name type="scientific">Candidatus Nitrospira inopinata</name>
    <dbReference type="NCBI Taxonomy" id="1715989"/>
    <lineage>
        <taxon>Bacteria</taxon>
        <taxon>Pseudomonadati</taxon>
        <taxon>Nitrospirota</taxon>
        <taxon>Nitrospiria</taxon>
        <taxon>Nitrospirales</taxon>
        <taxon>Nitrospiraceae</taxon>
        <taxon>Nitrospira</taxon>
    </lineage>
</organism>
<feature type="transmembrane region" description="Helical" evidence="6">
    <location>
        <begin position="44"/>
        <end position="61"/>
    </location>
</feature>
<evidence type="ECO:0000256" key="6">
    <source>
        <dbReference type="SAM" id="Phobius"/>
    </source>
</evidence>
<feature type="transmembrane region" description="Helical" evidence="6">
    <location>
        <begin position="73"/>
        <end position="96"/>
    </location>
</feature>
<dbReference type="STRING" id="1715989.NITINOP_0670"/>
<evidence type="ECO:0000256" key="3">
    <source>
        <dbReference type="ARBA" id="ARBA00022692"/>
    </source>
</evidence>
<keyword evidence="3 6" id="KW-0812">Transmembrane</keyword>
<protein>
    <recommendedName>
        <fullName evidence="9">Permease</fullName>
    </recommendedName>
</protein>
<dbReference type="KEGG" id="nio:NITINOP_0670"/>
<reference evidence="8" key="1">
    <citation type="submission" date="2015-09" db="EMBL/GenBank/DDBJ databases">
        <authorList>
            <person name="Daims H."/>
        </authorList>
    </citation>
    <scope>NUCLEOTIDE SEQUENCE [LARGE SCALE GENOMIC DNA]</scope>
</reference>
<dbReference type="RefSeq" id="WP_062483165.1">
    <property type="nucleotide sequence ID" value="NZ_LN885086.1"/>
</dbReference>
<dbReference type="PANTHER" id="PTHR21716">
    <property type="entry name" value="TRANSMEMBRANE PROTEIN"/>
    <property type="match status" value="1"/>
</dbReference>
<feature type="transmembrane region" description="Helical" evidence="6">
    <location>
        <begin position="225"/>
        <end position="246"/>
    </location>
</feature>
<dbReference type="AlphaFoldDB" id="A0A0S4KQL2"/>
<keyword evidence="4 6" id="KW-1133">Transmembrane helix</keyword>
<keyword evidence="8" id="KW-1185">Reference proteome</keyword>
<dbReference type="PANTHER" id="PTHR21716:SF4">
    <property type="entry name" value="TRANSMEMBRANE PROTEIN 245"/>
    <property type="match status" value="1"/>
</dbReference>
<evidence type="ECO:0000313" key="7">
    <source>
        <dbReference type="EMBL" id="CUQ65645.1"/>
    </source>
</evidence>
<evidence type="ECO:0000313" key="8">
    <source>
        <dbReference type="Proteomes" id="UP000066284"/>
    </source>
</evidence>
<gene>
    <name evidence="7" type="ORF">NITINOP_0670</name>
</gene>
<comment type="subcellular location">
    <subcellularLocation>
        <location evidence="1">Membrane</location>
        <topology evidence="1">Multi-pass membrane protein</topology>
    </subcellularLocation>
</comment>
<feature type="transmembrane region" description="Helical" evidence="6">
    <location>
        <begin position="252"/>
        <end position="282"/>
    </location>
</feature>